<gene>
    <name evidence="3" type="ORF">KTA_14450</name>
</gene>
<evidence type="ECO:0000259" key="2">
    <source>
        <dbReference type="Pfam" id="PF01168"/>
    </source>
</evidence>
<dbReference type="InterPro" id="IPR001608">
    <property type="entry name" value="Ala_racemase_N"/>
</dbReference>
<dbReference type="AlphaFoldDB" id="A0A455T0B1"/>
<dbReference type="Pfam" id="PF01168">
    <property type="entry name" value="Ala_racemase_N"/>
    <property type="match status" value="1"/>
</dbReference>
<organism evidence="3">
    <name type="scientific">Thermogemmatispora argillosa</name>
    <dbReference type="NCBI Taxonomy" id="2045280"/>
    <lineage>
        <taxon>Bacteria</taxon>
        <taxon>Bacillati</taxon>
        <taxon>Chloroflexota</taxon>
        <taxon>Ktedonobacteria</taxon>
        <taxon>Thermogemmatisporales</taxon>
        <taxon>Thermogemmatisporaceae</taxon>
        <taxon>Thermogemmatispora</taxon>
    </lineage>
</organism>
<dbReference type="Gene3D" id="3.20.20.10">
    <property type="entry name" value="Alanine racemase"/>
    <property type="match status" value="1"/>
</dbReference>
<dbReference type="CDD" id="cd06813">
    <property type="entry name" value="PLPDE_III_DSD_D-TA_like_2"/>
    <property type="match status" value="1"/>
</dbReference>
<dbReference type="PANTHER" id="PTHR28004">
    <property type="entry name" value="ZGC:162816-RELATED"/>
    <property type="match status" value="1"/>
</dbReference>
<dbReference type="EMBL" id="AP019377">
    <property type="protein sequence ID" value="BBH93246.1"/>
    <property type="molecule type" value="Genomic_DNA"/>
</dbReference>
<evidence type="ECO:0000256" key="1">
    <source>
        <dbReference type="SAM" id="MobiDB-lite"/>
    </source>
</evidence>
<protein>
    <submittedName>
        <fullName evidence="3">Amino acid aldolase</fullName>
    </submittedName>
</protein>
<feature type="region of interest" description="Disordered" evidence="1">
    <location>
        <begin position="1"/>
        <end position="32"/>
    </location>
</feature>
<dbReference type="GO" id="GO:0008721">
    <property type="term" value="F:D-serine ammonia-lyase activity"/>
    <property type="evidence" value="ECO:0007669"/>
    <property type="project" value="TreeGrafter"/>
</dbReference>
<dbReference type="InterPro" id="IPR029066">
    <property type="entry name" value="PLP-binding_barrel"/>
</dbReference>
<dbReference type="GO" id="GO:0036088">
    <property type="term" value="P:D-serine catabolic process"/>
    <property type="evidence" value="ECO:0007669"/>
    <property type="project" value="TreeGrafter"/>
</dbReference>
<name>A0A455T0B1_9CHLR</name>
<accession>A0A455T0B1</accession>
<dbReference type="InterPro" id="IPR051466">
    <property type="entry name" value="D-amino_acid_metab_enzyme"/>
</dbReference>
<evidence type="ECO:0000313" key="3">
    <source>
        <dbReference type="EMBL" id="BBH93246.1"/>
    </source>
</evidence>
<sequence length="442" mass="48467">MTEPQPPQTQQHPAMSDAAPAQSPASFSNGAAPPVGLYQSRASAQTTPRDYQYYRAVFRGQQMPFAYLDLDLLDENIRLTRARAGGKRIRIASKSVRSVAVIKRILATEPTFQGIMAFTAREAVYLARQGLDDLLIGYPTWHEEDIAAVARATADGAHITLMVDSLAHVEHIETIARRYGVRLPLCLDIDMSVDFPGLHFGVWRSPLRTAEQVRPLIARIMSSPHVWLDGIMGYEAQIAGVGDRYPGQLLKNALVTWLKRRSLSEIAARRAALVALIREYAPQVRFVNGGGTGSVHTTRLEECVSEITVGSAFYGPALFDHYRDFRYQPAAGFAIEIVRRPHPQIYTCLGGGYVASGAAGADKLPQPYLPQGAQLIATEGAGEVQTPIRYRGPIALSLGDPIFLRHAKAGELCERFSHLLLVSNGSIVDKVTTYRGDGQCFL</sequence>
<reference evidence="3" key="1">
    <citation type="submission" date="2018-12" db="EMBL/GenBank/DDBJ databases">
        <title>Novel natural products biosynthetic potential of the class Ktedonobacteria.</title>
        <authorList>
            <person name="Zheng Y."/>
            <person name="Saitou A."/>
            <person name="Wang C.M."/>
            <person name="Toyoda A."/>
            <person name="Minakuchi Y."/>
            <person name="Sekiguchi Y."/>
            <person name="Ueda K."/>
            <person name="Takano H."/>
            <person name="Sakai Y."/>
            <person name="Yokota A."/>
            <person name="Yabe S."/>
        </authorList>
    </citation>
    <scope>NUCLEOTIDE SEQUENCE</scope>
    <source>
        <strain evidence="3">A3-2</strain>
    </source>
</reference>
<dbReference type="PANTHER" id="PTHR28004:SF2">
    <property type="entry name" value="D-SERINE DEHYDRATASE"/>
    <property type="match status" value="1"/>
</dbReference>
<dbReference type="SUPFAM" id="SSF51419">
    <property type="entry name" value="PLP-binding barrel"/>
    <property type="match status" value="1"/>
</dbReference>
<proteinExistence type="predicted"/>
<feature type="domain" description="Alanine racemase N-terminal" evidence="2">
    <location>
        <begin position="69"/>
        <end position="315"/>
    </location>
</feature>